<gene>
    <name evidence="5" type="ORF">BO225_08365</name>
</gene>
<dbReference type="PANTHER" id="PTHR21075:SF0">
    <property type="entry name" value="ANAEROBIC RIBONUCLEOSIDE-TRIPHOSPHATE REDUCTASE"/>
    <property type="match status" value="1"/>
</dbReference>
<feature type="domain" description="ATP-cone" evidence="4">
    <location>
        <begin position="4"/>
        <end position="97"/>
    </location>
</feature>
<dbReference type="GO" id="GO:0031250">
    <property type="term" value="C:anaerobic ribonucleoside-triphosphate reductase complex"/>
    <property type="evidence" value="ECO:0007669"/>
    <property type="project" value="TreeGrafter"/>
</dbReference>
<evidence type="ECO:0000256" key="3">
    <source>
        <dbReference type="PROSITE-ProRule" id="PRU00492"/>
    </source>
</evidence>
<dbReference type="GO" id="GO:0004748">
    <property type="term" value="F:ribonucleoside-diphosphate reductase activity, thioredoxin disulfide as acceptor"/>
    <property type="evidence" value="ECO:0007669"/>
    <property type="project" value="TreeGrafter"/>
</dbReference>
<dbReference type="Proteomes" id="UP000186705">
    <property type="component" value="Unassembled WGS sequence"/>
</dbReference>
<keyword evidence="2 3" id="KW-0067">ATP-binding</keyword>
<evidence type="ECO:0000256" key="1">
    <source>
        <dbReference type="ARBA" id="ARBA00022741"/>
    </source>
</evidence>
<accession>A0A1U7NL48</accession>
<evidence type="ECO:0000259" key="4">
    <source>
        <dbReference type="PROSITE" id="PS51161"/>
    </source>
</evidence>
<protein>
    <recommendedName>
        <fullName evidence="4">ATP-cone domain-containing protein</fullName>
    </recommendedName>
</protein>
<dbReference type="EMBL" id="MPKA01000086">
    <property type="protein sequence ID" value="OLU45322.1"/>
    <property type="molecule type" value="Genomic_DNA"/>
</dbReference>
<dbReference type="OrthoDB" id="9804622at2"/>
<keyword evidence="1 3" id="KW-0547">Nucleotide-binding</keyword>
<dbReference type="PROSITE" id="PS51161">
    <property type="entry name" value="ATP_CONE"/>
    <property type="match status" value="1"/>
</dbReference>
<name>A0A1U7NL48_9FIRM</name>
<dbReference type="AlphaFoldDB" id="A0A1U7NL48"/>
<dbReference type="GeneID" id="78275951"/>
<dbReference type="RefSeq" id="WP_076341806.1">
    <property type="nucleotide sequence ID" value="NZ_CAPDDE010000065.1"/>
</dbReference>
<dbReference type="Pfam" id="PF03477">
    <property type="entry name" value="ATP-cone"/>
    <property type="match status" value="1"/>
</dbReference>
<dbReference type="STRING" id="1862672.BO225_08365"/>
<proteinExistence type="predicted"/>
<evidence type="ECO:0000313" key="5">
    <source>
        <dbReference type="EMBL" id="OLU45322.1"/>
    </source>
</evidence>
<reference evidence="5 6" key="1">
    <citation type="submission" date="2016-11" db="EMBL/GenBank/DDBJ databases">
        <title>Description of two novel members of the family Erysipelotrichaceae: Ileibacterium lipovorans gen. nov., sp. nov. and Dubosiella newyorkensis, gen. nov., sp. nov.</title>
        <authorList>
            <person name="Cox L.M."/>
            <person name="Sohn J."/>
            <person name="Tyrrell K.L."/>
            <person name="Citron D.M."/>
            <person name="Lawson P.A."/>
            <person name="Patel N.B."/>
            <person name="Iizumi T."/>
            <person name="Perez-Perez G.I."/>
            <person name="Goldstein E.J."/>
            <person name="Blaser M.J."/>
        </authorList>
    </citation>
    <scope>NUCLEOTIDE SEQUENCE [LARGE SCALE GENOMIC DNA]</scope>
    <source>
        <strain evidence="5 6">NYU-BL-A4</strain>
    </source>
</reference>
<dbReference type="PANTHER" id="PTHR21075">
    <property type="entry name" value="ANAEROBIC RIBONUCLEOSIDE-TRIPHOSPHATE REDUCTASE"/>
    <property type="match status" value="1"/>
</dbReference>
<dbReference type="GO" id="GO:0005524">
    <property type="term" value="F:ATP binding"/>
    <property type="evidence" value="ECO:0007669"/>
    <property type="project" value="UniProtKB-UniRule"/>
</dbReference>
<organism evidence="5 6">
    <name type="scientific">Dubosiella newyorkensis</name>
    <dbReference type="NCBI Taxonomy" id="1862672"/>
    <lineage>
        <taxon>Bacteria</taxon>
        <taxon>Bacillati</taxon>
        <taxon>Bacillota</taxon>
        <taxon>Erysipelotrichia</taxon>
        <taxon>Erysipelotrichales</taxon>
        <taxon>Erysipelotrichaceae</taxon>
        <taxon>Dubosiella</taxon>
    </lineage>
</organism>
<evidence type="ECO:0000313" key="6">
    <source>
        <dbReference type="Proteomes" id="UP000186705"/>
    </source>
</evidence>
<dbReference type="GO" id="GO:0009265">
    <property type="term" value="P:2'-deoxyribonucleotide biosynthetic process"/>
    <property type="evidence" value="ECO:0007669"/>
    <property type="project" value="TreeGrafter"/>
</dbReference>
<evidence type="ECO:0000256" key="2">
    <source>
        <dbReference type="ARBA" id="ARBA00022840"/>
    </source>
</evidence>
<keyword evidence="6" id="KW-1185">Reference proteome</keyword>
<dbReference type="GO" id="GO:0008998">
    <property type="term" value="F:ribonucleoside-triphosphate reductase (thioredoxin) activity"/>
    <property type="evidence" value="ECO:0007669"/>
    <property type="project" value="TreeGrafter"/>
</dbReference>
<comment type="caution">
    <text evidence="5">The sequence shown here is derived from an EMBL/GenBank/DDBJ whole genome shotgun (WGS) entry which is preliminary data.</text>
</comment>
<dbReference type="InterPro" id="IPR005144">
    <property type="entry name" value="ATP-cone_dom"/>
</dbReference>
<sequence length="404" mass="46971">MQILKVEKRDGTFVDFDLKKIIAAIEKAFQSQNTIQDPQIIELLALKVSADFKNKIEDGYIQVEQIQDSVESVLAQSGYVQEAKAFILYRVQRTNVRKLSSERIEGTSMDLESLKQKIVASYVSRFWSNDIFDASIREAMENKAFEFIDDNDLKLGKLSLSLGKHFATDSIETCIDWIASLSKEWSAIDLYDLESVIHLNDDLKNLLLVLENLDCCFSIVLEEKEWISKIEEISERIEWRWKTSREAICEIGQTTKMTPIYSIDQEKEIVCASLWLKDTNQIELAQRALITKKEVFEQLYRTGFYPKTKQLLKDTFDPVCQIFSEEIQNQPLQNKKIHVIYRKDFHESDLFLILHSLEQIQVPSILRFYTDLVDIDPDAIEVLLKKIGESVNQPLKFQLFLKKC</sequence>